<keyword evidence="3" id="KW-0804">Transcription</keyword>
<proteinExistence type="predicted"/>
<dbReference type="SUPFAM" id="SSF46785">
    <property type="entry name" value="Winged helix' DNA-binding domain"/>
    <property type="match status" value="1"/>
</dbReference>
<dbReference type="InterPro" id="IPR036390">
    <property type="entry name" value="WH_DNA-bd_sf"/>
</dbReference>
<dbReference type="InterPro" id="IPR036388">
    <property type="entry name" value="WH-like_DNA-bd_sf"/>
</dbReference>
<protein>
    <submittedName>
        <fullName evidence="5">MarR family transcriptional regulator</fullName>
    </submittedName>
</protein>
<organism evidence="5 6">
    <name type="scientific">Peribacillus psychrosaccharolyticus</name>
    <name type="common">Bacillus psychrosaccharolyticus</name>
    <dbReference type="NCBI Taxonomy" id="1407"/>
    <lineage>
        <taxon>Bacteria</taxon>
        <taxon>Bacillati</taxon>
        <taxon>Bacillota</taxon>
        <taxon>Bacilli</taxon>
        <taxon>Bacillales</taxon>
        <taxon>Bacillaceae</taxon>
        <taxon>Peribacillus</taxon>
    </lineage>
</organism>
<dbReference type="EMBL" id="CP068053">
    <property type="protein sequence ID" value="QQS99637.1"/>
    <property type="molecule type" value="Genomic_DNA"/>
</dbReference>
<dbReference type="InterPro" id="IPR000835">
    <property type="entry name" value="HTH_MarR-typ"/>
</dbReference>
<dbReference type="AlphaFoldDB" id="A0A974RZS9"/>
<evidence type="ECO:0000313" key="6">
    <source>
        <dbReference type="Proteomes" id="UP000595254"/>
    </source>
</evidence>
<dbReference type="KEGG" id="ppsr:I6J18_18915"/>
<keyword evidence="2" id="KW-0238">DNA-binding</keyword>
<dbReference type="PANTHER" id="PTHR42756:SF1">
    <property type="entry name" value="TRANSCRIPTIONAL REPRESSOR OF EMRAB OPERON"/>
    <property type="match status" value="1"/>
</dbReference>
<gene>
    <name evidence="5" type="ORF">I6J18_18915</name>
</gene>
<sequence length="136" mass="15760">MNSMFSAFKFFNRPYTVRLQQLIAPYHVTEIQWAMVRYLYEMGPATNSDIASDWLVEKPSVTAIAQKLIDQKLIYVVPGVDKRKKVMHLTEEGISIYQQLKGKIDIFHASLLDGVTEEESQIVKNVFTKLHQNIER</sequence>
<dbReference type="Gene3D" id="1.10.10.10">
    <property type="entry name" value="Winged helix-like DNA-binding domain superfamily/Winged helix DNA-binding domain"/>
    <property type="match status" value="1"/>
</dbReference>
<evidence type="ECO:0000313" key="5">
    <source>
        <dbReference type="EMBL" id="QQS99637.1"/>
    </source>
</evidence>
<dbReference type="GO" id="GO:0003700">
    <property type="term" value="F:DNA-binding transcription factor activity"/>
    <property type="evidence" value="ECO:0007669"/>
    <property type="project" value="InterPro"/>
</dbReference>
<evidence type="ECO:0000256" key="1">
    <source>
        <dbReference type="ARBA" id="ARBA00023015"/>
    </source>
</evidence>
<dbReference type="Proteomes" id="UP000595254">
    <property type="component" value="Chromosome"/>
</dbReference>
<evidence type="ECO:0000256" key="2">
    <source>
        <dbReference type="ARBA" id="ARBA00023125"/>
    </source>
</evidence>
<keyword evidence="6" id="KW-1185">Reference proteome</keyword>
<keyword evidence="1" id="KW-0805">Transcription regulation</keyword>
<feature type="domain" description="HTH marR-type" evidence="4">
    <location>
        <begin position="1"/>
        <end position="132"/>
    </location>
</feature>
<dbReference type="PROSITE" id="PS50995">
    <property type="entry name" value="HTH_MARR_2"/>
    <property type="match status" value="1"/>
</dbReference>
<name>A0A974RZS9_PERPY</name>
<evidence type="ECO:0000259" key="4">
    <source>
        <dbReference type="PROSITE" id="PS50995"/>
    </source>
</evidence>
<accession>A0A974RZS9</accession>
<dbReference type="RefSeq" id="WP_201647632.1">
    <property type="nucleotide sequence ID" value="NZ_CP068053.1"/>
</dbReference>
<dbReference type="GO" id="GO:0003677">
    <property type="term" value="F:DNA binding"/>
    <property type="evidence" value="ECO:0007669"/>
    <property type="project" value="UniProtKB-KW"/>
</dbReference>
<dbReference type="SMART" id="SM00347">
    <property type="entry name" value="HTH_MARR"/>
    <property type="match status" value="1"/>
</dbReference>
<reference evidence="5 6" key="1">
    <citation type="submission" date="2021-01" db="EMBL/GenBank/DDBJ databases">
        <title>FDA dAtabase for Regulatory Grade micrObial Sequences (FDA-ARGOS): Supporting development and validation of Infectious Disease Dx tests.</title>
        <authorList>
            <person name="Nelson B."/>
            <person name="Plummer A."/>
            <person name="Tallon L."/>
            <person name="Sadzewicz L."/>
            <person name="Zhao X."/>
            <person name="Boylan J."/>
            <person name="Ott S."/>
            <person name="Bowen H."/>
            <person name="Vavikolanu K."/>
            <person name="Mehta A."/>
            <person name="Aluvathingal J."/>
            <person name="Nadendla S."/>
            <person name="Myers T."/>
            <person name="Yan Y."/>
            <person name="Sichtig H."/>
        </authorList>
    </citation>
    <scope>NUCLEOTIDE SEQUENCE [LARGE SCALE GENOMIC DNA]</scope>
    <source>
        <strain evidence="5 6">FDAARGOS_1161</strain>
    </source>
</reference>
<dbReference type="PANTHER" id="PTHR42756">
    <property type="entry name" value="TRANSCRIPTIONAL REGULATOR, MARR"/>
    <property type="match status" value="1"/>
</dbReference>
<dbReference type="Pfam" id="PF01047">
    <property type="entry name" value="MarR"/>
    <property type="match status" value="1"/>
</dbReference>
<evidence type="ECO:0000256" key="3">
    <source>
        <dbReference type="ARBA" id="ARBA00023163"/>
    </source>
</evidence>